<keyword evidence="1" id="KW-0732">Signal</keyword>
<feature type="chain" id="PRO_5046068358" description="Secreted protein" evidence="1">
    <location>
        <begin position="31"/>
        <end position="80"/>
    </location>
</feature>
<proteinExistence type="predicted"/>
<organism evidence="2 3">
    <name type="scientific">Amycolatopsis ultiminotia</name>
    <dbReference type="NCBI Taxonomy" id="543629"/>
    <lineage>
        <taxon>Bacteria</taxon>
        <taxon>Bacillati</taxon>
        <taxon>Actinomycetota</taxon>
        <taxon>Actinomycetes</taxon>
        <taxon>Pseudonocardiales</taxon>
        <taxon>Pseudonocardiaceae</taxon>
        <taxon>Amycolatopsis</taxon>
    </lineage>
</organism>
<accession>A0ABP6X427</accession>
<dbReference type="RefSeq" id="WP_344863829.1">
    <property type="nucleotide sequence ID" value="NZ_BAAAZN010000011.1"/>
</dbReference>
<keyword evidence="3" id="KW-1185">Reference proteome</keyword>
<evidence type="ECO:0008006" key="4">
    <source>
        <dbReference type="Google" id="ProtNLM"/>
    </source>
</evidence>
<dbReference type="Proteomes" id="UP001500689">
    <property type="component" value="Unassembled WGS sequence"/>
</dbReference>
<name>A0ABP6X427_9PSEU</name>
<sequence length="80" mass="8726">MRIARKVVAPVVLAGVVAGGLLATTAEASAATQIHGVWSTKKACENAQWKSLQKHPGWWFSGCYWDNPNGMVGYWYTSKS</sequence>
<comment type="caution">
    <text evidence="2">The sequence shown here is derived from an EMBL/GenBank/DDBJ whole genome shotgun (WGS) entry which is preliminary data.</text>
</comment>
<evidence type="ECO:0000313" key="2">
    <source>
        <dbReference type="EMBL" id="GAA3560065.1"/>
    </source>
</evidence>
<reference evidence="3" key="1">
    <citation type="journal article" date="2019" name="Int. J. Syst. Evol. Microbiol.">
        <title>The Global Catalogue of Microorganisms (GCM) 10K type strain sequencing project: providing services to taxonomists for standard genome sequencing and annotation.</title>
        <authorList>
            <consortium name="The Broad Institute Genomics Platform"/>
            <consortium name="The Broad Institute Genome Sequencing Center for Infectious Disease"/>
            <person name="Wu L."/>
            <person name="Ma J."/>
        </authorList>
    </citation>
    <scope>NUCLEOTIDE SEQUENCE [LARGE SCALE GENOMIC DNA]</scope>
    <source>
        <strain evidence="3">JCM 16898</strain>
    </source>
</reference>
<feature type="signal peptide" evidence="1">
    <location>
        <begin position="1"/>
        <end position="30"/>
    </location>
</feature>
<evidence type="ECO:0000256" key="1">
    <source>
        <dbReference type="SAM" id="SignalP"/>
    </source>
</evidence>
<dbReference type="EMBL" id="BAAAZN010000011">
    <property type="protein sequence ID" value="GAA3560065.1"/>
    <property type="molecule type" value="Genomic_DNA"/>
</dbReference>
<gene>
    <name evidence="2" type="ORF">GCM10022222_49700</name>
</gene>
<evidence type="ECO:0000313" key="3">
    <source>
        <dbReference type="Proteomes" id="UP001500689"/>
    </source>
</evidence>
<protein>
    <recommendedName>
        <fullName evidence="4">Secreted protein</fullName>
    </recommendedName>
</protein>